<dbReference type="EMBL" id="CALLCH030000010">
    <property type="protein sequence ID" value="CAI4214260.1"/>
    <property type="molecule type" value="Genomic_DNA"/>
</dbReference>
<organism evidence="1 2">
    <name type="scientific">Parascedosporium putredinis</name>
    <dbReference type="NCBI Taxonomy" id="1442378"/>
    <lineage>
        <taxon>Eukaryota</taxon>
        <taxon>Fungi</taxon>
        <taxon>Dikarya</taxon>
        <taxon>Ascomycota</taxon>
        <taxon>Pezizomycotina</taxon>
        <taxon>Sordariomycetes</taxon>
        <taxon>Hypocreomycetidae</taxon>
        <taxon>Microascales</taxon>
        <taxon>Microascaceae</taxon>
        <taxon>Parascedosporium</taxon>
    </lineage>
</organism>
<dbReference type="OrthoDB" id="2520703at2759"/>
<comment type="caution">
    <text evidence="1">The sequence shown here is derived from an EMBL/GenBank/DDBJ whole genome shotgun (WGS) entry which is preliminary data.</text>
</comment>
<evidence type="ECO:0000313" key="2">
    <source>
        <dbReference type="Proteomes" id="UP000838763"/>
    </source>
</evidence>
<proteinExistence type="predicted"/>
<name>A0A9P1H2A5_9PEZI</name>
<reference evidence="1" key="1">
    <citation type="submission" date="2022-11" db="EMBL/GenBank/DDBJ databases">
        <authorList>
            <person name="Scott C."/>
            <person name="Bruce N."/>
        </authorList>
    </citation>
    <scope>NUCLEOTIDE SEQUENCE</scope>
</reference>
<keyword evidence="2" id="KW-1185">Reference proteome</keyword>
<sequence>MDGQQKQERHGVPSSGHGPILYIGPRPHMPHFAHTKTPLRMLSKEIILMICQQLCAHCRDRFAFHDANPATIREKRALAYFARTCRTLYKIANPVLYHYFATGNYYSHRMRPADWKPEDDKLVSFTHTVLRYPDLAQHVVSLQVTQSWVLKLTDLKVLPGLYHAIKARGLDPDEYMKSVHDWNGPLRIPSRWWSPQLRTRELAHQQLQELLIMALPRLHTLLASREWMAYFDKLARFRMMGMKLPLEVLCLRNSSSAGPDRVLGLAGDMLLIAPKLHTLFSEGCLDHVRGRERISWEGGPFASFRLRHIMESPDYEELMDALEPSRVALRKVALTWGRIEFEPENARQKTMPHPIRSFQTFSNLHTLVIDQAALAMTRYRRHPTWYDMATFLPATINQLHILFIYQSFACEMQELRDGSVDES</sequence>
<dbReference type="AlphaFoldDB" id="A0A9P1H2A5"/>
<accession>A0A9P1H2A5</accession>
<dbReference type="Proteomes" id="UP000838763">
    <property type="component" value="Unassembled WGS sequence"/>
</dbReference>
<evidence type="ECO:0000313" key="1">
    <source>
        <dbReference type="EMBL" id="CAI4214260.1"/>
    </source>
</evidence>
<protein>
    <submittedName>
        <fullName evidence="1">Uncharacterized protein</fullName>
    </submittedName>
</protein>
<gene>
    <name evidence="1" type="ORF">PPNO1_LOCUS3991</name>
</gene>